<evidence type="ECO:0000259" key="5">
    <source>
        <dbReference type="PROSITE" id="PS50977"/>
    </source>
</evidence>
<comment type="caution">
    <text evidence="6">The sequence shown here is derived from an EMBL/GenBank/DDBJ whole genome shotgun (WGS) entry which is preliminary data.</text>
</comment>
<reference evidence="6 7" key="1">
    <citation type="submission" date="2019-04" db="EMBL/GenBank/DDBJ databases">
        <title>Taxonomy of novel Haliea sp. from mangrove soil of West Coast of India.</title>
        <authorList>
            <person name="Verma A."/>
            <person name="Kumar P."/>
            <person name="Krishnamurthi S."/>
        </authorList>
    </citation>
    <scope>NUCLEOTIDE SEQUENCE [LARGE SCALE GENOMIC DNA]</scope>
    <source>
        <strain evidence="6 7">SAOS-164</strain>
    </source>
</reference>
<dbReference type="InterPro" id="IPR050109">
    <property type="entry name" value="HTH-type_TetR-like_transc_reg"/>
</dbReference>
<protein>
    <submittedName>
        <fullName evidence="6">TetR family transcriptional regulator</fullName>
    </submittedName>
</protein>
<dbReference type="GO" id="GO:0003700">
    <property type="term" value="F:DNA-binding transcription factor activity"/>
    <property type="evidence" value="ECO:0007669"/>
    <property type="project" value="TreeGrafter"/>
</dbReference>
<feature type="domain" description="HTH tetR-type" evidence="5">
    <location>
        <begin position="10"/>
        <end position="70"/>
    </location>
</feature>
<evidence type="ECO:0000256" key="3">
    <source>
        <dbReference type="ARBA" id="ARBA00023163"/>
    </source>
</evidence>
<dbReference type="PANTHER" id="PTHR30055">
    <property type="entry name" value="HTH-TYPE TRANSCRIPTIONAL REGULATOR RUTR"/>
    <property type="match status" value="1"/>
</dbReference>
<evidence type="ECO:0000313" key="7">
    <source>
        <dbReference type="Proteomes" id="UP000298050"/>
    </source>
</evidence>
<keyword evidence="1" id="KW-0805">Transcription regulation</keyword>
<feature type="DNA-binding region" description="H-T-H motif" evidence="4">
    <location>
        <begin position="33"/>
        <end position="52"/>
    </location>
</feature>
<organism evidence="6 7">
    <name type="scientific">Mangrovimicrobium sediminis</name>
    <dbReference type="NCBI Taxonomy" id="2562682"/>
    <lineage>
        <taxon>Bacteria</taxon>
        <taxon>Pseudomonadati</taxon>
        <taxon>Pseudomonadota</taxon>
        <taxon>Gammaproteobacteria</taxon>
        <taxon>Cellvibrionales</taxon>
        <taxon>Halieaceae</taxon>
        <taxon>Mangrovimicrobium</taxon>
    </lineage>
</organism>
<proteinExistence type="predicted"/>
<sequence>MMQGSRATRESSRDKLIQAAAELMLESGYASVTSRRVAAAAGLKPQLVHYYFSSMDDLYLAVYAWYFSGLSERQGEITASATPLRDLWRMMCDSRGVMLNEFLALANHKPKIKREIAAFSSRFRAEQVALLERVVDPQSLEQHGITAAMLSLMLNSLARSLATEREFGIEQGHAEALARVERMIEEIDSRYTPPGAA</sequence>
<gene>
    <name evidence="6" type="ORF">E4634_13330</name>
</gene>
<dbReference type="AlphaFoldDB" id="A0A4Z0LYZ1"/>
<keyword evidence="3" id="KW-0804">Transcription</keyword>
<dbReference type="SUPFAM" id="SSF46689">
    <property type="entry name" value="Homeodomain-like"/>
    <property type="match status" value="1"/>
</dbReference>
<name>A0A4Z0LYZ1_9GAMM</name>
<dbReference type="GO" id="GO:0000976">
    <property type="term" value="F:transcription cis-regulatory region binding"/>
    <property type="evidence" value="ECO:0007669"/>
    <property type="project" value="TreeGrafter"/>
</dbReference>
<dbReference type="Pfam" id="PF00440">
    <property type="entry name" value="TetR_N"/>
    <property type="match status" value="1"/>
</dbReference>
<dbReference type="PRINTS" id="PR00455">
    <property type="entry name" value="HTHTETR"/>
</dbReference>
<accession>A0A4Z0LYZ1</accession>
<dbReference type="Proteomes" id="UP000298050">
    <property type="component" value="Unassembled WGS sequence"/>
</dbReference>
<dbReference type="Gene3D" id="1.10.357.10">
    <property type="entry name" value="Tetracycline Repressor, domain 2"/>
    <property type="match status" value="1"/>
</dbReference>
<dbReference type="EMBL" id="SRLE01000009">
    <property type="protein sequence ID" value="TGD72509.1"/>
    <property type="molecule type" value="Genomic_DNA"/>
</dbReference>
<keyword evidence="7" id="KW-1185">Reference proteome</keyword>
<dbReference type="PANTHER" id="PTHR30055:SF234">
    <property type="entry name" value="HTH-TYPE TRANSCRIPTIONAL REGULATOR BETI"/>
    <property type="match status" value="1"/>
</dbReference>
<dbReference type="InterPro" id="IPR009057">
    <property type="entry name" value="Homeodomain-like_sf"/>
</dbReference>
<evidence type="ECO:0000256" key="2">
    <source>
        <dbReference type="ARBA" id="ARBA00023125"/>
    </source>
</evidence>
<dbReference type="OrthoDB" id="8982136at2"/>
<dbReference type="PROSITE" id="PS50977">
    <property type="entry name" value="HTH_TETR_2"/>
    <property type="match status" value="1"/>
</dbReference>
<evidence type="ECO:0000256" key="4">
    <source>
        <dbReference type="PROSITE-ProRule" id="PRU00335"/>
    </source>
</evidence>
<evidence type="ECO:0000256" key="1">
    <source>
        <dbReference type="ARBA" id="ARBA00023015"/>
    </source>
</evidence>
<dbReference type="InterPro" id="IPR001647">
    <property type="entry name" value="HTH_TetR"/>
</dbReference>
<keyword evidence="2 4" id="KW-0238">DNA-binding</keyword>
<evidence type="ECO:0000313" key="6">
    <source>
        <dbReference type="EMBL" id="TGD72509.1"/>
    </source>
</evidence>